<comment type="cofactor">
    <cofactor evidence="14">
        <name>Mg(2+)</name>
        <dbReference type="ChEBI" id="CHEBI:18420"/>
    </cofactor>
    <text evidence="14">Binds 1 Mg(2+) ion per subunit.</text>
</comment>
<dbReference type="STRING" id="58114.SAMN05216270_102150"/>
<comment type="similarity">
    <text evidence="14">Belongs to the PRA-CH family.</text>
</comment>
<feature type="binding site" evidence="14">
    <location>
        <position position="97"/>
    </location>
    <ligand>
        <name>Zn(2+)</name>
        <dbReference type="ChEBI" id="CHEBI:29105"/>
        <note>ligand shared between dimeric partners</note>
    </ligand>
</feature>
<evidence type="ECO:0000256" key="2">
    <source>
        <dbReference type="ARBA" id="ARBA00001460"/>
    </source>
</evidence>
<dbReference type="GO" id="GO:0004635">
    <property type="term" value="F:phosphoribosyl-AMP cyclohydrolase activity"/>
    <property type="evidence" value="ECO:0007669"/>
    <property type="project" value="UniProtKB-UniRule"/>
</dbReference>
<dbReference type="UniPathway" id="UPA00031">
    <property type="reaction ID" value="UER00008"/>
</dbReference>
<evidence type="ECO:0000256" key="11">
    <source>
        <dbReference type="ARBA" id="ARBA00022833"/>
    </source>
</evidence>
<comment type="catalytic activity">
    <reaction evidence="2">
        <text>1-(5-phospho-beta-D-ribosyl)-ATP + H2O = 1-(5-phospho-beta-D-ribosyl)-5'-AMP + diphosphate + H(+)</text>
        <dbReference type="Rhea" id="RHEA:22828"/>
        <dbReference type="ChEBI" id="CHEBI:15377"/>
        <dbReference type="ChEBI" id="CHEBI:15378"/>
        <dbReference type="ChEBI" id="CHEBI:33019"/>
        <dbReference type="ChEBI" id="CHEBI:59457"/>
        <dbReference type="ChEBI" id="CHEBI:73183"/>
        <dbReference type="EC" id="3.6.1.31"/>
    </reaction>
</comment>
<dbReference type="GO" id="GO:0005737">
    <property type="term" value="C:cytoplasm"/>
    <property type="evidence" value="ECO:0007669"/>
    <property type="project" value="UniProtKB-SubCell"/>
</dbReference>
<dbReference type="SUPFAM" id="SSF141734">
    <property type="entry name" value="HisI-like"/>
    <property type="match status" value="1"/>
</dbReference>
<comment type="pathway">
    <text evidence="4">Amino-acid biosynthesis; L-histidine biosynthesis; L-histidine from 5-phospho-alpha-D-ribose 1-diphosphate: step 2/9.</text>
</comment>
<evidence type="ECO:0000256" key="9">
    <source>
        <dbReference type="ARBA" id="ARBA00022723"/>
    </source>
</evidence>
<gene>
    <name evidence="14" type="primary">hisI</name>
    <name evidence="16" type="ORF">SAMN05216270_102150</name>
</gene>
<keyword evidence="9 14" id="KW-0479">Metal-binding</keyword>
<organism evidence="16 17">
    <name type="scientific">Glycomyces harbinensis</name>
    <dbReference type="NCBI Taxonomy" id="58114"/>
    <lineage>
        <taxon>Bacteria</taxon>
        <taxon>Bacillati</taxon>
        <taxon>Actinomycetota</taxon>
        <taxon>Actinomycetes</taxon>
        <taxon>Glycomycetales</taxon>
        <taxon>Glycomycetaceae</taxon>
        <taxon>Glycomyces</taxon>
    </lineage>
</organism>
<dbReference type="PANTHER" id="PTHR42945:SF11">
    <property type="entry name" value="PHOSPHORIBOSYL-AMP CYCLOHYDROLASE"/>
    <property type="match status" value="1"/>
</dbReference>
<evidence type="ECO:0000256" key="8">
    <source>
        <dbReference type="ARBA" id="ARBA00022605"/>
    </source>
</evidence>
<evidence type="ECO:0000256" key="7">
    <source>
        <dbReference type="ARBA" id="ARBA00022490"/>
    </source>
</evidence>
<dbReference type="GO" id="GO:0008270">
    <property type="term" value="F:zinc ion binding"/>
    <property type="evidence" value="ECO:0007669"/>
    <property type="project" value="UniProtKB-UniRule"/>
</dbReference>
<keyword evidence="12 14" id="KW-0460">Magnesium</keyword>
<comment type="similarity">
    <text evidence="6">In the N-terminal section; belongs to the PRA-CH family.</text>
</comment>
<evidence type="ECO:0000256" key="4">
    <source>
        <dbReference type="ARBA" id="ARBA00005204"/>
    </source>
</evidence>
<dbReference type="FunFam" id="3.10.20.810:FF:000001">
    <property type="entry name" value="Histidine biosynthesis bifunctional protein HisIE"/>
    <property type="match status" value="1"/>
</dbReference>
<evidence type="ECO:0000256" key="13">
    <source>
        <dbReference type="ARBA" id="ARBA00023102"/>
    </source>
</evidence>
<evidence type="ECO:0000256" key="5">
    <source>
        <dbReference type="ARBA" id="ARBA00007731"/>
    </source>
</evidence>
<dbReference type="InterPro" id="IPR002496">
    <property type="entry name" value="PRib_AMP_CycHydrolase_dom"/>
</dbReference>
<comment type="subunit">
    <text evidence="14">Homodimer.</text>
</comment>
<sequence>MAAPFGGRSQSVNVERRQTSDDAIANLVFNADGLVPVIAQQHDTGEVLMLAWMNAEALRRTLATRKATYWSRSRGEYWVKGETSGHHQAVVSVAVDCDGDTVLLQVEQTGPACHTGTRTCFTGRQIA</sequence>
<dbReference type="GO" id="GO:0000105">
    <property type="term" value="P:L-histidine biosynthetic process"/>
    <property type="evidence" value="ECO:0007669"/>
    <property type="project" value="UniProtKB-UniRule"/>
</dbReference>
<dbReference type="AlphaFoldDB" id="A0A1G6SL00"/>
<feature type="binding site" evidence="14">
    <location>
        <position position="113"/>
    </location>
    <ligand>
        <name>Zn(2+)</name>
        <dbReference type="ChEBI" id="CHEBI:29105"/>
        <note>ligand shared between dimeric partners</note>
    </ligand>
</feature>
<evidence type="ECO:0000313" key="16">
    <source>
        <dbReference type="EMBL" id="SDD17354.1"/>
    </source>
</evidence>
<dbReference type="GO" id="GO:0004636">
    <property type="term" value="F:phosphoribosyl-ATP diphosphatase activity"/>
    <property type="evidence" value="ECO:0007669"/>
    <property type="project" value="UniProtKB-EC"/>
</dbReference>
<dbReference type="InterPro" id="IPR026660">
    <property type="entry name" value="PRA-CH"/>
</dbReference>
<evidence type="ECO:0000256" key="12">
    <source>
        <dbReference type="ARBA" id="ARBA00022842"/>
    </source>
</evidence>
<feature type="binding site" evidence="14">
    <location>
        <position position="100"/>
    </location>
    <ligand>
        <name>Mg(2+)</name>
        <dbReference type="ChEBI" id="CHEBI:18420"/>
    </ligand>
</feature>
<keyword evidence="13 14" id="KW-0368">Histidine biosynthesis</keyword>
<reference evidence="17" key="1">
    <citation type="submission" date="2016-10" db="EMBL/GenBank/DDBJ databases">
        <authorList>
            <person name="Varghese N."/>
            <person name="Submissions S."/>
        </authorList>
    </citation>
    <scope>NUCLEOTIDE SEQUENCE [LARGE SCALE GENOMIC DNA]</scope>
    <source>
        <strain evidence="17">CGMCC 4.3516</strain>
    </source>
</reference>
<accession>A0A1G6SL00</accession>
<comment type="similarity">
    <text evidence="5">In the C-terminal section; belongs to the PRA-PH family.</text>
</comment>
<keyword evidence="7 14" id="KW-0963">Cytoplasm</keyword>
<dbReference type="InterPro" id="IPR038019">
    <property type="entry name" value="PRib_AMP_CycHydrolase_sf"/>
</dbReference>
<feature type="binding site" evidence="14">
    <location>
        <position position="96"/>
    </location>
    <ligand>
        <name>Mg(2+)</name>
        <dbReference type="ChEBI" id="CHEBI:18420"/>
    </ligand>
</feature>
<comment type="function">
    <text evidence="14">Catalyzes the hydrolysis of the adenine ring of phosphoribosyl-AMP.</text>
</comment>
<keyword evidence="17" id="KW-1185">Reference proteome</keyword>
<dbReference type="PANTHER" id="PTHR42945">
    <property type="entry name" value="HISTIDINE BIOSYNTHESIS BIFUNCTIONAL PROTEIN"/>
    <property type="match status" value="1"/>
</dbReference>
<dbReference type="GO" id="GO:0000287">
    <property type="term" value="F:magnesium ion binding"/>
    <property type="evidence" value="ECO:0007669"/>
    <property type="project" value="UniProtKB-UniRule"/>
</dbReference>
<feature type="binding site" evidence="14">
    <location>
        <position position="98"/>
    </location>
    <ligand>
        <name>Mg(2+)</name>
        <dbReference type="ChEBI" id="CHEBI:18420"/>
    </ligand>
</feature>
<comment type="pathway">
    <text evidence="3 14">Amino-acid biosynthesis; L-histidine biosynthesis; L-histidine from 5-phospho-alpha-D-ribose 1-diphosphate: step 3/9.</text>
</comment>
<comment type="catalytic activity">
    <reaction evidence="1 14">
        <text>1-(5-phospho-beta-D-ribosyl)-5'-AMP + H2O = 1-(5-phospho-beta-D-ribosyl)-5-[(5-phospho-beta-D-ribosylamino)methylideneamino]imidazole-4-carboxamide</text>
        <dbReference type="Rhea" id="RHEA:20049"/>
        <dbReference type="ChEBI" id="CHEBI:15377"/>
        <dbReference type="ChEBI" id="CHEBI:58435"/>
        <dbReference type="ChEBI" id="CHEBI:59457"/>
        <dbReference type="EC" id="3.5.4.19"/>
    </reaction>
</comment>
<evidence type="ECO:0000256" key="6">
    <source>
        <dbReference type="ARBA" id="ARBA00008299"/>
    </source>
</evidence>
<feature type="domain" description="Phosphoribosyl-AMP cyclohydrolase" evidence="15">
    <location>
        <begin position="49"/>
        <end position="122"/>
    </location>
</feature>
<dbReference type="NCBIfam" id="NF000768">
    <property type="entry name" value="PRK00051.1"/>
    <property type="match status" value="1"/>
</dbReference>
<feature type="binding site" evidence="14">
    <location>
        <position position="120"/>
    </location>
    <ligand>
        <name>Zn(2+)</name>
        <dbReference type="ChEBI" id="CHEBI:29105"/>
        <note>ligand shared between dimeric partners</note>
    </ligand>
</feature>
<dbReference type="Proteomes" id="UP000198949">
    <property type="component" value="Unassembled WGS sequence"/>
</dbReference>
<comment type="subcellular location">
    <subcellularLocation>
        <location evidence="14">Cytoplasm</location>
    </subcellularLocation>
</comment>
<evidence type="ECO:0000259" key="15">
    <source>
        <dbReference type="Pfam" id="PF01502"/>
    </source>
</evidence>
<evidence type="ECO:0000256" key="10">
    <source>
        <dbReference type="ARBA" id="ARBA00022801"/>
    </source>
</evidence>
<dbReference type="Pfam" id="PF01502">
    <property type="entry name" value="PRA-CH"/>
    <property type="match status" value="1"/>
</dbReference>
<evidence type="ECO:0000256" key="3">
    <source>
        <dbReference type="ARBA" id="ARBA00005169"/>
    </source>
</evidence>
<evidence type="ECO:0000313" key="17">
    <source>
        <dbReference type="Proteomes" id="UP000198949"/>
    </source>
</evidence>
<dbReference type="EC" id="3.5.4.19" evidence="14"/>
<proteinExistence type="inferred from homology"/>
<comment type="cofactor">
    <cofactor evidence="14">
        <name>Zn(2+)</name>
        <dbReference type="ChEBI" id="CHEBI:29105"/>
    </cofactor>
    <text evidence="14">Binds 1 zinc ion per subunit.</text>
</comment>
<name>A0A1G6SL00_9ACTN</name>
<evidence type="ECO:0000256" key="1">
    <source>
        <dbReference type="ARBA" id="ARBA00000024"/>
    </source>
</evidence>
<protein>
    <recommendedName>
        <fullName evidence="14">Phosphoribosyl-AMP cyclohydrolase</fullName>
        <shortName evidence="14">PRA-CH</shortName>
        <ecNumber evidence="14">3.5.4.19</ecNumber>
    </recommendedName>
</protein>
<keyword evidence="11 14" id="KW-0862">Zinc</keyword>
<evidence type="ECO:0000256" key="14">
    <source>
        <dbReference type="HAMAP-Rule" id="MF_01021"/>
    </source>
</evidence>
<keyword evidence="8 14" id="KW-0028">Amino-acid biosynthesis</keyword>
<dbReference type="Gene3D" id="3.10.20.810">
    <property type="entry name" value="Phosphoribosyl-AMP cyclohydrolase"/>
    <property type="match status" value="1"/>
</dbReference>
<dbReference type="HAMAP" id="MF_01021">
    <property type="entry name" value="HisI"/>
    <property type="match status" value="1"/>
</dbReference>
<dbReference type="EMBL" id="FNAD01000002">
    <property type="protein sequence ID" value="SDD17354.1"/>
    <property type="molecule type" value="Genomic_DNA"/>
</dbReference>
<keyword evidence="10 14" id="KW-0378">Hydrolase</keyword>